<evidence type="ECO:0000259" key="5">
    <source>
        <dbReference type="Pfam" id="PF08281"/>
    </source>
</evidence>
<dbReference type="EMBL" id="JACHMG010000001">
    <property type="protein sequence ID" value="MBB4683328.1"/>
    <property type="molecule type" value="Genomic_DNA"/>
</dbReference>
<dbReference type="InterPro" id="IPR052704">
    <property type="entry name" value="ECF_Sigma-70_Domain"/>
</dbReference>
<dbReference type="Gene3D" id="1.10.10.10">
    <property type="entry name" value="Winged helix-like DNA-binding domain superfamily/Winged helix DNA-binding domain"/>
    <property type="match status" value="1"/>
</dbReference>
<comment type="similarity">
    <text evidence="1">Belongs to the sigma-70 factor family. ECF subfamily.</text>
</comment>
<dbReference type="SUPFAM" id="SSF88659">
    <property type="entry name" value="Sigma3 and sigma4 domains of RNA polymerase sigma factors"/>
    <property type="match status" value="1"/>
</dbReference>
<name>A0A840IQ70_9PSEU</name>
<dbReference type="GO" id="GO:0003677">
    <property type="term" value="F:DNA binding"/>
    <property type="evidence" value="ECO:0007669"/>
    <property type="project" value="InterPro"/>
</dbReference>
<dbReference type="InterPro" id="IPR013249">
    <property type="entry name" value="RNA_pol_sigma70_r4_t2"/>
</dbReference>
<dbReference type="PANTHER" id="PTHR30173">
    <property type="entry name" value="SIGMA 19 FACTOR"/>
    <property type="match status" value="1"/>
</dbReference>
<comment type="caution">
    <text evidence="6">The sequence shown here is derived from an EMBL/GenBank/DDBJ whole genome shotgun (WGS) entry which is preliminary data.</text>
</comment>
<sequence length="167" mass="18833">MATTTCLDAIRRRGRKVPTLTSFAEVPWRQPYPDRLLDEAPEETAVARETIELGFLAVLQFLPPQQRAVFILREVLDWPAAETAALLETIVPSVNSALQRARATMRGRSARAAYPRPCRRTRIATTASHRWRRCSKPPPARTGWATGGWSPPTRSVLARQCLRFSVR</sequence>
<evidence type="ECO:0000313" key="7">
    <source>
        <dbReference type="Proteomes" id="UP000581769"/>
    </source>
</evidence>
<evidence type="ECO:0000256" key="1">
    <source>
        <dbReference type="ARBA" id="ARBA00010641"/>
    </source>
</evidence>
<dbReference type="Pfam" id="PF08281">
    <property type="entry name" value="Sigma70_r4_2"/>
    <property type="match status" value="1"/>
</dbReference>
<accession>A0A840IQ70</accession>
<dbReference type="RefSeq" id="WP_312873730.1">
    <property type="nucleotide sequence ID" value="NZ_JACHMG010000001.1"/>
</dbReference>
<keyword evidence="2" id="KW-0805">Transcription regulation</keyword>
<proteinExistence type="inferred from homology"/>
<dbReference type="GO" id="GO:0016987">
    <property type="term" value="F:sigma factor activity"/>
    <property type="evidence" value="ECO:0007669"/>
    <property type="project" value="UniProtKB-KW"/>
</dbReference>
<protein>
    <submittedName>
        <fullName evidence="6">Putative RNA polymerase sigma factor</fullName>
    </submittedName>
</protein>
<gene>
    <name evidence="6" type="ORF">BJY18_000813</name>
</gene>
<dbReference type="AlphaFoldDB" id="A0A840IQ70"/>
<keyword evidence="3" id="KW-0731">Sigma factor</keyword>
<dbReference type="PANTHER" id="PTHR30173:SF36">
    <property type="entry name" value="ECF RNA POLYMERASE SIGMA FACTOR SIGJ"/>
    <property type="match status" value="1"/>
</dbReference>
<reference evidence="6 7" key="1">
    <citation type="submission" date="2020-08" db="EMBL/GenBank/DDBJ databases">
        <title>Sequencing the genomes of 1000 actinobacteria strains.</title>
        <authorList>
            <person name="Klenk H.-P."/>
        </authorList>
    </citation>
    <scope>NUCLEOTIDE SEQUENCE [LARGE SCALE GENOMIC DNA]</scope>
    <source>
        <strain evidence="6 7">DSM 45859</strain>
    </source>
</reference>
<evidence type="ECO:0000256" key="2">
    <source>
        <dbReference type="ARBA" id="ARBA00023015"/>
    </source>
</evidence>
<dbReference type="InterPro" id="IPR013324">
    <property type="entry name" value="RNA_pol_sigma_r3/r4-like"/>
</dbReference>
<feature type="domain" description="RNA polymerase sigma factor 70 region 4 type 2" evidence="5">
    <location>
        <begin position="56"/>
        <end position="105"/>
    </location>
</feature>
<organism evidence="6 7">
    <name type="scientific">Amycolatopsis jiangsuensis</name>
    <dbReference type="NCBI Taxonomy" id="1181879"/>
    <lineage>
        <taxon>Bacteria</taxon>
        <taxon>Bacillati</taxon>
        <taxon>Actinomycetota</taxon>
        <taxon>Actinomycetes</taxon>
        <taxon>Pseudonocardiales</taxon>
        <taxon>Pseudonocardiaceae</taxon>
        <taxon>Amycolatopsis</taxon>
    </lineage>
</organism>
<evidence type="ECO:0000256" key="3">
    <source>
        <dbReference type="ARBA" id="ARBA00023082"/>
    </source>
</evidence>
<dbReference type="GO" id="GO:0006352">
    <property type="term" value="P:DNA-templated transcription initiation"/>
    <property type="evidence" value="ECO:0007669"/>
    <property type="project" value="InterPro"/>
</dbReference>
<evidence type="ECO:0000256" key="4">
    <source>
        <dbReference type="ARBA" id="ARBA00023163"/>
    </source>
</evidence>
<dbReference type="InterPro" id="IPR036388">
    <property type="entry name" value="WH-like_DNA-bd_sf"/>
</dbReference>
<dbReference type="Proteomes" id="UP000581769">
    <property type="component" value="Unassembled WGS sequence"/>
</dbReference>
<keyword evidence="4" id="KW-0804">Transcription</keyword>
<keyword evidence="7" id="KW-1185">Reference proteome</keyword>
<evidence type="ECO:0000313" key="6">
    <source>
        <dbReference type="EMBL" id="MBB4683328.1"/>
    </source>
</evidence>